<keyword evidence="14" id="KW-1185">Reference proteome</keyword>
<evidence type="ECO:0000256" key="10">
    <source>
        <dbReference type="ARBA" id="ARBA00023209"/>
    </source>
</evidence>
<feature type="transmembrane region" description="Helical" evidence="12">
    <location>
        <begin position="190"/>
        <end position="212"/>
    </location>
</feature>
<dbReference type="GO" id="GO:0016779">
    <property type="term" value="F:nucleotidyltransferase activity"/>
    <property type="evidence" value="ECO:0007669"/>
    <property type="project" value="UniProtKB-KW"/>
</dbReference>
<feature type="transmembrane region" description="Helical" evidence="12">
    <location>
        <begin position="412"/>
        <end position="433"/>
    </location>
</feature>
<sequence>MREPPLLHGTIVGNGVVVLLTPAYQPSPDTGGFALWGETSPSIHPSSSILRRLTSGVWRSPTLHLASITVTPSTQRLVSGIVLVPAVMSSIWYAPSEAMLLLVSVATTVGSYEFAWLSFRIVHRVETLFQYYEDQPGPVIQSQQSIHLSQASNSGSDGEEEFTFESVVVDTEQCVVTPLARILFYEGNQWLAALVLALPTSMVLVGIDGKVLNHVRPDQPLDTFVWAYLIPTRYLTALCGWFAPNWQWMMLILWQAQVFSVMAMLAQACPIAVFSCGDNYLLTVFVVGCFVILLFCTIIGQRMLVVQAAVAVTGFLLVHGLGLTLVSLLDVDDLERSRVTISLLLTIFWAARTSSYAWKRLAAPWWGQTTPLWSQVSSQFDLESLLVGIGVGVCITILTLHFNSLPGDNAGVYSLLAAVGVVSMYVGELVIELLGRSAGVQHTGRSLPGRRGFLERTTALVFAVVVFVPYLAVQSID</sequence>
<evidence type="ECO:0000256" key="4">
    <source>
        <dbReference type="ARBA" id="ARBA00022679"/>
    </source>
</evidence>
<protein>
    <recommendedName>
        <fullName evidence="15">Dolichol kinase</fullName>
    </recommendedName>
</protein>
<evidence type="ECO:0008006" key="15">
    <source>
        <dbReference type="Google" id="ProtNLM"/>
    </source>
</evidence>
<evidence type="ECO:0000256" key="1">
    <source>
        <dbReference type="ARBA" id="ARBA00004651"/>
    </source>
</evidence>
<accession>A0ABD3F4R5</accession>
<dbReference type="Proteomes" id="UP001632037">
    <property type="component" value="Unassembled WGS sequence"/>
</dbReference>
<evidence type="ECO:0000256" key="2">
    <source>
        <dbReference type="ARBA" id="ARBA00022475"/>
    </source>
</evidence>
<comment type="caution">
    <text evidence="13">The sequence shown here is derived from an EMBL/GenBank/DDBJ whole genome shotgun (WGS) entry which is preliminary data.</text>
</comment>
<evidence type="ECO:0000256" key="12">
    <source>
        <dbReference type="SAM" id="Phobius"/>
    </source>
</evidence>
<name>A0ABD3F4R5_9STRA</name>
<dbReference type="PANTHER" id="PTHR46382:SF1">
    <property type="entry name" value="PHOSPHATIDATE CYTIDYLYLTRANSFERASE"/>
    <property type="match status" value="1"/>
</dbReference>
<dbReference type="Pfam" id="PF01148">
    <property type="entry name" value="CTP_transf_1"/>
    <property type="match status" value="1"/>
</dbReference>
<feature type="transmembrane region" description="Helical" evidence="12">
    <location>
        <begin position="306"/>
        <end position="329"/>
    </location>
</feature>
<evidence type="ECO:0000313" key="13">
    <source>
        <dbReference type="EMBL" id="KAL3661830.1"/>
    </source>
</evidence>
<organism evidence="13 14">
    <name type="scientific">Phytophthora oleae</name>
    <dbReference type="NCBI Taxonomy" id="2107226"/>
    <lineage>
        <taxon>Eukaryota</taxon>
        <taxon>Sar</taxon>
        <taxon>Stramenopiles</taxon>
        <taxon>Oomycota</taxon>
        <taxon>Peronosporomycetes</taxon>
        <taxon>Peronosporales</taxon>
        <taxon>Peronosporaceae</taxon>
        <taxon>Phytophthora</taxon>
    </lineage>
</organism>
<keyword evidence="5 12" id="KW-0812">Transmembrane</keyword>
<evidence type="ECO:0000256" key="5">
    <source>
        <dbReference type="ARBA" id="ARBA00022692"/>
    </source>
</evidence>
<dbReference type="GO" id="GO:0005886">
    <property type="term" value="C:plasma membrane"/>
    <property type="evidence" value="ECO:0007669"/>
    <property type="project" value="UniProtKB-SubCell"/>
</dbReference>
<gene>
    <name evidence="13" type="ORF">V7S43_013124</name>
</gene>
<keyword evidence="11" id="KW-1208">Phospholipid metabolism</keyword>
<keyword evidence="7 12" id="KW-1133">Transmembrane helix</keyword>
<keyword evidence="10" id="KW-0594">Phospholipid biosynthesis</keyword>
<keyword evidence="8" id="KW-0443">Lipid metabolism</keyword>
<feature type="transmembrane region" description="Helical" evidence="12">
    <location>
        <begin position="280"/>
        <end position="299"/>
    </location>
</feature>
<evidence type="ECO:0000256" key="7">
    <source>
        <dbReference type="ARBA" id="ARBA00022989"/>
    </source>
</evidence>
<evidence type="ECO:0000313" key="14">
    <source>
        <dbReference type="Proteomes" id="UP001632037"/>
    </source>
</evidence>
<reference evidence="13 14" key="1">
    <citation type="submission" date="2024-09" db="EMBL/GenBank/DDBJ databases">
        <title>Genome sequencing and assembly of Phytophthora oleae, isolate VK10A, causative agent of rot of olive drupes.</title>
        <authorList>
            <person name="Conti Taguali S."/>
            <person name="Riolo M."/>
            <person name="La Spada F."/>
            <person name="Cacciola S.O."/>
            <person name="Dionisio G."/>
        </authorList>
    </citation>
    <scope>NUCLEOTIDE SEQUENCE [LARGE SCALE GENOMIC DNA]</scope>
    <source>
        <strain evidence="13 14">VK10A</strain>
    </source>
</reference>
<dbReference type="GO" id="GO:0008654">
    <property type="term" value="P:phospholipid biosynthetic process"/>
    <property type="evidence" value="ECO:0007669"/>
    <property type="project" value="UniProtKB-KW"/>
</dbReference>
<dbReference type="PANTHER" id="PTHR46382">
    <property type="entry name" value="PHOSPHATIDATE CYTIDYLYLTRANSFERASE"/>
    <property type="match status" value="1"/>
</dbReference>
<dbReference type="EMBL" id="JBIMZQ010000034">
    <property type="protein sequence ID" value="KAL3661830.1"/>
    <property type="molecule type" value="Genomic_DNA"/>
</dbReference>
<evidence type="ECO:0000256" key="3">
    <source>
        <dbReference type="ARBA" id="ARBA00022516"/>
    </source>
</evidence>
<keyword evidence="2" id="KW-1003">Cell membrane</keyword>
<keyword evidence="6" id="KW-0548">Nucleotidyltransferase</keyword>
<feature type="transmembrane region" description="Helical" evidence="12">
    <location>
        <begin position="251"/>
        <end position="274"/>
    </location>
</feature>
<evidence type="ECO:0000256" key="9">
    <source>
        <dbReference type="ARBA" id="ARBA00023136"/>
    </source>
</evidence>
<evidence type="ECO:0000256" key="11">
    <source>
        <dbReference type="ARBA" id="ARBA00023264"/>
    </source>
</evidence>
<keyword evidence="4" id="KW-0808">Transferase</keyword>
<comment type="subcellular location">
    <subcellularLocation>
        <location evidence="1">Cell membrane</location>
        <topology evidence="1">Multi-pass membrane protein</topology>
    </subcellularLocation>
</comment>
<proteinExistence type="predicted"/>
<evidence type="ECO:0000256" key="6">
    <source>
        <dbReference type="ARBA" id="ARBA00022695"/>
    </source>
</evidence>
<dbReference type="AlphaFoldDB" id="A0ABD3F4R5"/>
<feature type="transmembrane region" description="Helical" evidence="12">
    <location>
        <begin position="453"/>
        <end position="473"/>
    </location>
</feature>
<keyword evidence="9 12" id="KW-0472">Membrane</keyword>
<evidence type="ECO:0000256" key="8">
    <source>
        <dbReference type="ARBA" id="ARBA00023098"/>
    </source>
</evidence>
<keyword evidence="3" id="KW-0444">Lipid biosynthesis</keyword>
<feature type="transmembrane region" description="Helical" evidence="12">
    <location>
        <begin position="380"/>
        <end position="400"/>
    </location>
</feature>
<feature type="transmembrane region" description="Helical" evidence="12">
    <location>
        <begin position="224"/>
        <end position="244"/>
    </location>
</feature>